<dbReference type="CDD" id="cd10229">
    <property type="entry name" value="ASKHA_NBD_HSP70_HSPA12"/>
    <property type="match status" value="1"/>
</dbReference>
<dbReference type="EMBL" id="CP029159">
    <property type="protein sequence ID" value="QKM68684.1"/>
    <property type="molecule type" value="Genomic_DNA"/>
</dbReference>
<sequence>MGKPEQRKPFVAKVVVAIDFGTHGSGFAWATVQDLQDLSENRRIAYQTFKEERGISYPKDLTSVLVDVHGDAKAFGYEADKLWQVENSRNNPNGYGYATRFKMALRADAPPADVPRFVGNLAEAGDPASVVPALIAAYLRHLYTTALKDIEATNYGGLGFSADDIRWCITVPAIWKDHEKQVMRDAAAAAGIPADEERLLLVGEPEAAAVYCALTPGTLLETSRPEGRLDVGTDGSRFMVVDCGGGTVDITSYQIRPEGVGDDRLAEIGIADGGRLGSAYINRHFVTEVLAKRFGAEELEKLLVSRPREIAALEDHWERSKVGLTSETGADGSPTFTLPCTLDVHGRLWEALSPPVKERLTELAYGEPYQIVITPDEIVDLHETVVGPILETIEEQRRIVVDNGPRTGVDQIVVVGGFSRSTYLRDRIAQRFGGKVKVVMPRDPASAVLGGAVHFAYDPAVIWGRRSKYTYGYECAMPFREGVDPAGKHFRNELGEEMCSDRFRVVVERGAQVTVGETRNHEMRVPSTEVRFKLGLFATYSDDPQYTTEAGCERIGTVTADVSGSVGTRMDKRKLDIYYAFGGTEIAVETQDRQGGVRLRATIEFSELYGRRGRTGG</sequence>
<dbReference type="GO" id="GO:0140662">
    <property type="term" value="F:ATP-dependent protein folding chaperone"/>
    <property type="evidence" value="ECO:0007669"/>
    <property type="project" value="InterPro"/>
</dbReference>
<dbReference type="RefSeq" id="WP_006347991.1">
    <property type="nucleotide sequence ID" value="NZ_CP029159.1"/>
</dbReference>
<gene>
    <name evidence="4" type="ORF">STSU_017375</name>
</gene>
<protein>
    <recommendedName>
        <fullName evidence="6">Hsp70 family protein</fullName>
    </recommendedName>
</protein>
<dbReference type="AlphaFoldDB" id="I2N273"/>
<dbReference type="SUPFAM" id="SSF53067">
    <property type="entry name" value="Actin-like ATPase domain"/>
    <property type="match status" value="2"/>
</dbReference>
<keyword evidence="5" id="KW-1185">Reference proteome</keyword>
<dbReference type="InterPro" id="IPR013126">
    <property type="entry name" value="Hsp_70_fam"/>
</dbReference>
<accession>I2N273</accession>
<dbReference type="PANTHER" id="PTHR14187:SF5">
    <property type="entry name" value="HEAT SHOCK 70 KDA PROTEIN 12A"/>
    <property type="match status" value="1"/>
</dbReference>
<dbReference type="Pfam" id="PF00012">
    <property type="entry name" value="HSP70"/>
    <property type="match status" value="1"/>
</dbReference>
<dbReference type="GO" id="GO:0005524">
    <property type="term" value="F:ATP binding"/>
    <property type="evidence" value="ECO:0007669"/>
    <property type="project" value="UniProtKB-KW"/>
</dbReference>
<evidence type="ECO:0000313" key="4">
    <source>
        <dbReference type="EMBL" id="QKM68684.1"/>
    </source>
</evidence>
<dbReference type="Gene3D" id="3.90.640.10">
    <property type="entry name" value="Actin, Chain A, domain 4"/>
    <property type="match status" value="1"/>
</dbReference>
<dbReference type="InterPro" id="IPR043129">
    <property type="entry name" value="ATPase_NBD"/>
</dbReference>
<organism evidence="4 5">
    <name type="scientific">Streptomyces tsukubensis (strain DSM 42081 / NBRC 108919 / NRRL 18488 / 9993)</name>
    <dbReference type="NCBI Taxonomy" id="1114943"/>
    <lineage>
        <taxon>Bacteria</taxon>
        <taxon>Bacillati</taxon>
        <taxon>Actinomycetota</taxon>
        <taxon>Actinomycetes</taxon>
        <taxon>Kitasatosporales</taxon>
        <taxon>Streptomycetaceae</taxon>
        <taxon>Streptomyces</taxon>
    </lineage>
</organism>
<evidence type="ECO:0000256" key="3">
    <source>
        <dbReference type="ARBA" id="ARBA00023186"/>
    </source>
</evidence>
<evidence type="ECO:0008006" key="6">
    <source>
        <dbReference type="Google" id="ProtNLM"/>
    </source>
</evidence>
<proteinExistence type="predicted"/>
<dbReference type="Proteomes" id="UP000005940">
    <property type="component" value="Chromosome"/>
</dbReference>
<dbReference type="PANTHER" id="PTHR14187">
    <property type="entry name" value="ALPHA KINASE/ELONGATION FACTOR 2 KINASE"/>
    <property type="match status" value="1"/>
</dbReference>
<evidence type="ECO:0000256" key="2">
    <source>
        <dbReference type="ARBA" id="ARBA00022840"/>
    </source>
</evidence>
<evidence type="ECO:0000313" key="5">
    <source>
        <dbReference type="Proteomes" id="UP000005940"/>
    </source>
</evidence>
<name>I2N273_STRT9</name>
<reference evidence="4 5" key="1">
    <citation type="journal article" date="2012" name="J. Bacteriol.">
        <title>Draft genome of Streptomyces tsukubaensis NRRL 18488, the producer of the clinically important immunosuppressant tacrolimus (FK506).</title>
        <authorList>
            <person name="Barreiro C."/>
            <person name="Prieto C."/>
            <person name="Sola-Landa A."/>
            <person name="Solera E."/>
            <person name="Martinez-Castro M."/>
            <person name="Perez-Redondo R."/>
            <person name="Garcia-Estrada C."/>
            <person name="Aparicio J.F."/>
            <person name="Fernandez-Martinez L.T."/>
            <person name="Santos-Aberturas J."/>
            <person name="Salehi-Najafabadi Z."/>
            <person name="Rodriguez-Garcia A."/>
            <person name="Tauch A."/>
            <person name="Martin J.F."/>
        </authorList>
    </citation>
    <scope>NUCLEOTIDE SEQUENCE [LARGE SCALE GENOMIC DNA]</scope>
    <source>
        <strain evidence="5">DSM 42081 / NBRC 108919 / NRRL 18488 / 9993</strain>
    </source>
</reference>
<keyword evidence="2" id="KW-0067">ATP-binding</keyword>
<keyword evidence="3" id="KW-0143">Chaperone</keyword>
<evidence type="ECO:0000256" key="1">
    <source>
        <dbReference type="ARBA" id="ARBA00022741"/>
    </source>
</evidence>
<keyword evidence="1" id="KW-0547">Nucleotide-binding</keyword>
<dbReference type="Gene3D" id="3.30.420.40">
    <property type="match status" value="2"/>
</dbReference>